<organism evidence="1 2">
    <name type="scientific">Fluviispira sanaruensis</name>
    <dbReference type="NCBI Taxonomy" id="2493639"/>
    <lineage>
        <taxon>Bacteria</taxon>
        <taxon>Pseudomonadati</taxon>
        <taxon>Bdellovibrionota</taxon>
        <taxon>Oligoflexia</taxon>
        <taxon>Silvanigrellales</taxon>
        <taxon>Silvanigrellaceae</taxon>
        <taxon>Fluviispira</taxon>
    </lineage>
</organism>
<dbReference type="KEGG" id="sbf:JCM31447_02040"/>
<dbReference type="Gene3D" id="3.30.70.1230">
    <property type="entry name" value="Nucleotide cyclase"/>
    <property type="match status" value="1"/>
</dbReference>
<dbReference type="InterPro" id="IPR020503">
    <property type="entry name" value="Uncharacterised_Rv2561"/>
</dbReference>
<dbReference type="OrthoDB" id="3815156at2"/>
<proteinExistence type="predicted"/>
<reference evidence="1 2" key="1">
    <citation type="submission" date="2018-12" db="EMBL/GenBank/DDBJ databases">
        <title>Rubrispira sanarue gen. nov., sp., nov., a member of the order Silvanigrellales, isolated from a brackish lake in Hamamatsu Japan.</title>
        <authorList>
            <person name="Maejima Y."/>
            <person name="Iino T."/>
            <person name="Muraguchi Y."/>
            <person name="Fukuda K."/>
            <person name="Nojiri H."/>
            <person name="Ohkuma M."/>
            <person name="Moriuchi R."/>
            <person name="Dohra H."/>
            <person name="Kimbara K."/>
            <person name="Shintani M."/>
        </authorList>
    </citation>
    <scope>NUCLEOTIDE SEQUENCE [LARGE SCALE GENOMIC DNA]</scope>
    <source>
        <strain evidence="1 2">RF1110005</strain>
    </source>
</reference>
<dbReference type="RefSeq" id="WP_130605663.1">
    <property type="nucleotide sequence ID" value="NZ_AP019368.1"/>
</dbReference>
<dbReference type="SUPFAM" id="SSF55073">
    <property type="entry name" value="Nucleotide cyclase"/>
    <property type="match status" value="1"/>
</dbReference>
<evidence type="ECO:0000313" key="2">
    <source>
        <dbReference type="Proteomes" id="UP000291236"/>
    </source>
</evidence>
<keyword evidence="2" id="KW-1185">Reference proteome</keyword>
<sequence>MEDNNTEQNEAMLLFADISGYTQFVKKHGFEWAHGQYIISEFLKSLLNEIKEPFKVAKLEGDAIFIYMPESDHIRAAIFMDNILNFFKAFENTKNKLESVNTCKCKSCCSLDSLHLKLIIHSGKILFYNINQYQELSGLDVIMLHRLSKNSVKGKKYILITEQAFNKIGSLNDLEFIRGKEKYDEIGEIKTFIHYPNIKLNENLIYVKKPLRIIKIFFKIKLLFYSLIKVMN</sequence>
<name>A0A4P2VGC3_FLUSA</name>
<dbReference type="Proteomes" id="UP000291236">
    <property type="component" value="Chromosome"/>
</dbReference>
<gene>
    <name evidence="1" type="ORF">JCM31447_02040</name>
</gene>
<accession>A0A4P2VGC3</accession>
<protein>
    <recommendedName>
        <fullName evidence="3">Guanylate cyclase domain-containing protein</fullName>
    </recommendedName>
</protein>
<dbReference type="AlphaFoldDB" id="A0A4P2VGC3"/>
<dbReference type="Pfam" id="PF10851">
    <property type="entry name" value="DUF2652"/>
    <property type="match status" value="1"/>
</dbReference>
<evidence type="ECO:0000313" key="1">
    <source>
        <dbReference type="EMBL" id="BBH51786.1"/>
    </source>
</evidence>
<dbReference type="InterPro" id="IPR029787">
    <property type="entry name" value="Nucleotide_cyclase"/>
</dbReference>
<evidence type="ECO:0008006" key="3">
    <source>
        <dbReference type="Google" id="ProtNLM"/>
    </source>
</evidence>
<dbReference type="EMBL" id="AP019368">
    <property type="protein sequence ID" value="BBH51786.1"/>
    <property type="molecule type" value="Genomic_DNA"/>
</dbReference>